<dbReference type="EMBL" id="LAZR01018814">
    <property type="protein sequence ID" value="KKL94881.1"/>
    <property type="molecule type" value="Genomic_DNA"/>
</dbReference>
<comment type="caution">
    <text evidence="1">The sequence shown here is derived from an EMBL/GenBank/DDBJ whole genome shotgun (WGS) entry which is preliminary data.</text>
</comment>
<proteinExistence type="predicted"/>
<protein>
    <submittedName>
        <fullName evidence="1">Uncharacterized protein</fullName>
    </submittedName>
</protein>
<evidence type="ECO:0000313" key="1">
    <source>
        <dbReference type="EMBL" id="KKL94881.1"/>
    </source>
</evidence>
<accession>A0A0F9GW63</accession>
<dbReference type="AlphaFoldDB" id="A0A0F9GW63"/>
<sequence length="93" mass="10225">MSELPTMIEADFVGRIGLVENDYGRPVTLMVCEGCGHLFTITGDHSVEDWGGAVCLGLDCSTYDVERDVDLTFEIEPWRIRRDDAAIGGDDDA</sequence>
<organism evidence="1">
    <name type="scientific">marine sediment metagenome</name>
    <dbReference type="NCBI Taxonomy" id="412755"/>
    <lineage>
        <taxon>unclassified sequences</taxon>
        <taxon>metagenomes</taxon>
        <taxon>ecological metagenomes</taxon>
    </lineage>
</organism>
<reference evidence="1" key="1">
    <citation type="journal article" date="2015" name="Nature">
        <title>Complex archaea that bridge the gap between prokaryotes and eukaryotes.</title>
        <authorList>
            <person name="Spang A."/>
            <person name="Saw J.H."/>
            <person name="Jorgensen S.L."/>
            <person name="Zaremba-Niedzwiedzka K."/>
            <person name="Martijn J."/>
            <person name="Lind A.E."/>
            <person name="van Eijk R."/>
            <person name="Schleper C."/>
            <person name="Guy L."/>
            <person name="Ettema T.J."/>
        </authorList>
    </citation>
    <scope>NUCLEOTIDE SEQUENCE</scope>
</reference>
<gene>
    <name evidence="1" type="ORF">LCGC14_1860260</name>
</gene>
<name>A0A0F9GW63_9ZZZZ</name>